<dbReference type="PANTHER" id="PTHR11102:SF160">
    <property type="entry name" value="ERAD-ASSOCIATED E3 UBIQUITIN-PROTEIN LIGASE COMPONENT HRD3"/>
    <property type="match status" value="1"/>
</dbReference>
<dbReference type="EMBL" id="UINC01160672">
    <property type="protein sequence ID" value="SVD59455.1"/>
    <property type="molecule type" value="Genomic_DNA"/>
</dbReference>
<dbReference type="InterPro" id="IPR006597">
    <property type="entry name" value="Sel1-like"/>
</dbReference>
<reference evidence="2" key="1">
    <citation type="submission" date="2018-05" db="EMBL/GenBank/DDBJ databases">
        <authorList>
            <person name="Lanie J.A."/>
            <person name="Ng W.-L."/>
            <person name="Kazmierczak K.M."/>
            <person name="Andrzejewski T.M."/>
            <person name="Davidsen T.M."/>
            <person name="Wayne K.J."/>
            <person name="Tettelin H."/>
            <person name="Glass J.I."/>
            <person name="Rusch D."/>
            <person name="Podicherti R."/>
            <person name="Tsui H.-C.T."/>
            <person name="Winkler M.E."/>
        </authorList>
    </citation>
    <scope>NUCLEOTIDE SEQUENCE</scope>
</reference>
<dbReference type="AlphaFoldDB" id="A0A382WMC1"/>
<evidence type="ECO:0000313" key="2">
    <source>
        <dbReference type="EMBL" id="SVD59455.1"/>
    </source>
</evidence>
<sequence>MNEKVEKARYSSDPEEQYQIGLMFRDGIDVEQDYKEAKEWFRKAAYRNHAASQFNLGVISAGKLAGVFSSKYEAKSWLEKALKQDYPGAKELLEMMEADEKLPDAAVLFALDKSTEMSLAGIESPIASTDELAPSATPEPEALASVNKPTLPADSEPEAPIRTVDKPSPPPAPEPIIEEAAVEQQGKPSMVFEEQKTAKASAETSRPIEIKPLYDKDLAGAVTKYQPVDLVEYDGEPWDIRISMDYAPLEDAFYFTVNDSDATNESVRV</sequence>
<dbReference type="PANTHER" id="PTHR11102">
    <property type="entry name" value="SEL-1-LIKE PROTEIN"/>
    <property type="match status" value="1"/>
</dbReference>
<dbReference type="Gene3D" id="1.25.40.10">
    <property type="entry name" value="Tetratricopeptide repeat domain"/>
    <property type="match status" value="1"/>
</dbReference>
<dbReference type="InterPro" id="IPR011990">
    <property type="entry name" value="TPR-like_helical_dom_sf"/>
</dbReference>
<name>A0A382WMC1_9ZZZZ</name>
<organism evidence="2">
    <name type="scientific">marine metagenome</name>
    <dbReference type="NCBI Taxonomy" id="408172"/>
    <lineage>
        <taxon>unclassified sequences</taxon>
        <taxon>metagenomes</taxon>
        <taxon>ecological metagenomes</taxon>
    </lineage>
</organism>
<dbReference type="SUPFAM" id="SSF81901">
    <property type="entry name" value="HCP-like"/>
    <property type="match status" value="1"/>
</dbReference>
<accession>A0A382WMC1</accession>
<feature type="region of interest" description="Disordered" evidence="1">
    <location>
        <begin position="130"/>
        <end position="205"/>
    </location>
</feature>
<gene>
    <name evidence="2" type="ORF">METZ01_LOCUS412309</name>
</gene>
<dbReference type="InterPro" id="IPR050767">
    <property type="entry name" value="Sel1_AlgK"/>
</dbReference>
<evidence type="ECO:0000256" key="1">
    <source>
        <dbReference type="SAM" id="MobiDB-lite"/>
    </source>
</evidence>
<feature type="non-terminal residue" evidence="2">
    <location>
        <position position="269"/>
    </location>
</feature>
<proteinExistence type="predicted"/>
<protein>
    <recommendedName>
        <fullName evidence="3">Sel1 repeat family protein</fullName>
    </recommendedName>
</protein>
<dbReference type="Pfam" id="PF08238">
    <property type="entry name" value="Sel1"/>
    <property type="match status" value="2"/>
</dbReference>
<evidence type="ECO:0008006" key="3">
    <source>
        <dbReference type="Google" id="ProtNLM"/>
    </source>
</evidence>
<dbReference type="SMART" id="SM00671">
    <property type="entry name" value="SEL1"/>
    <property type="match status" value="2"/>
</dbReference>